<feature type="transmembrane region" description="Helical" evidence="5">
    <location>
        <begin position="326"/>
        <end position="343"/>
    </location>
</feature>
<feature type="transmembrane region" description="Helical" evidence="5">
    <location>
        <begin position="192"/>
        <end position="214"/>
    </location>
</feature>
<feature type="transmembrane region" description="Helical" evidence="5">
    <location>
        <begin position="164"/>
        <end position="186"/>
    </location>
</feature>
<feature type="transmembrane region" description="Helical" evidence="5">
    <location>
        <begin position="397"/>
        <end position="422"/>
    </location>
</feature>
<feature type="transmembrane region" description="Helical" evidence="5">
    <location>
        <begin position="434"/>
        <end position="452"/>
    </location>
</feature>
<feature type="transmembrane region" description="Helical" evidence="5">
    <location>
        <begin position="94"/>
        <end position="114"/>
    </location>
</feature>
<evidence type="ECO:0000256" key="4">
    <source>
        <dbReference type="ARBA" id="ARBA00023136"/>
    </source>
</evidence>
<keyword evidence="7" id="KW-1185">Reference proteome</keyword>
<gene>
    <name evidence="6" type="ORF">LTR05_005700</name>
</gene>
<dbReference type="Gene3D" id="1.20.1250.20">
    <property type="entry name" value="MFS general substrate transporter like domains"/>
    <property type="match status" value="1"/>
</dbReference>
<dbReference type="Proteomes" id="UP001309876">
    <property type="component" value="Unassembled WGS sequence"/>
</dbReference>
<feature type="transmembrane region" description="Helical" evidence="5">
    <location>
        <begin position="364"/>
        <end position="385"/>
    </location>
</feature>
<dbReference type="GO" id="GO:0022857">
    <property type="term" value="F:transmembrane transporter activity"/>
    <property type="evidence" value="ECO:0007669"/>
    <property type="project" value="InterPro"/>
</dbReference>
<organism evidence="6 7">
    <name type="scientific">Lithohypha guttulata</name>
    <dbReference type="NCBI Taxonomy" id="1690604"/>
    <lineage>
        <taxon>Eukaryota</taxon>
        <taxon>Fungi</taxon>
        <taxon>Dikarya</taxon>
        <taxon>Ascomycota</taxon>
        <taxon>Pezizomycotina</taxon>
        <taxon>Eurotiomycetes</taxon>
        <taxon>Chaetothyriomycetidae</taxon>
        <taxon>Chaetothyriales</taxon>
        <taxon>Trichomeriaceae</taxon>
        <taxon>Lithohypha</taxon>
    </lineage>
</organism>
<dbReference type="SUPFAM" id="SSF103473">
    <property type="entry name" value="MFS general substrate transporter"/>
    <property type="match status" value="1"/>
</dbReference>
<dbReference type="InterPro" id="IPR011701">
    <property type="entry name" value="MFS"/>
</dbReference>
<sequence length="497" mass="55202">MKNEKVRSNDNVDWRYLSWDAVDEPEATLMRSFGTGSRHTLTGPGLTKPTLWSRRYKSYLDFLGLVANFSTTYAGGSYTSAVDPMANYWRVSNVAILVGVTVYTVAFGLAPMVLAPFSEINVTQLYVGMLLARVLVGIASSTFAVVIVGIVADIHTEERDRYRALSLFTTGAMFGTGFGPLVSAFIVQNTHWRWLFGVLGMFCLVMVAVIIVTFRETRDSVILSWKAQALNRRQEGLDSDSAEQGTAVKRESTQIRWKVEADEERQSIVQVIGISVQRPMHLLLTEPVVFWFSCWGAFAWSIMYAMLIVVPYTFQTVYGFDFQTSSAVFAAMCVATLLMALISRHHDRLAEFFVAREKLDSPEGMLYPVAVEAVLLPIGLFWYGWGTQTSAHWIVPTLGLGCATMGMFSVYLAVFAYLATAYKEYASSANAAQSMFRMLLGGAFPLFAQAMVQRLGFGGAFSLLGGIGVVLTFVPWVLIWFGPRIRARSKIAYNDKS</sequence>
<evidence type="ECO:0008006" key="8">
    <source>
        <dbReference type="Google" id="ProtNLM"/>
    </source>
</evidence>
<proteinExistence type="predicted"/>
<feature type="transmembrane region" description="Helical" evidence="5">
    <location>
        <begin position="288"/>
        <end position="314"/>
    </location>
</feature>
<protein>
    <recommendedName>
        <fullName evidence="8">Major facilitator superfamily (MFS) profile domain-containing protein</fullName>
    </recommendedName>
</protein>
<feature type="transmembrane region" description="Helical" evidence="5">
    <location>
        <begin position="458"/>
        <end position="481"/>
    </location>
</feature>
<comment type="subcellular location">
    <subcellularLocation>
        <location evidence="1">Membrane</location>
        <topology evidence="1">Multi-pass membrane protein</topology>
    </subcellularLocation>
</comment>
<evidence type="ECO:0000256" key="2">
    <source>
        <dbReference type="ARBA" id="ARBA00022692"/>
    </source>
</evidence>
<reference evidence="6 7" key="1">
    <citation type="submission" date="2023-08" db="EMBL/GenBank/DDBJ databases">
        <title>Black Yeasts Isolated from many extreme environments.</title>
        <authorList>
            <person name="Coleine C."/>
            <person name="Stajich J.E."/>
            <person name="Selbmann L."/>
        </authorList>
    </citation>
    <scope>NUCLEOTIDE SEQUENCE [LARGE SCALE GENOMIC DNA]</scope>
    <source>
        <strain evidence="6 7">CCFEE 5910</strain>
    </source>
</reference>
<evidence type="ECO:0000313" key="6">
    <source>
        <dbReference type="EMBL" id="KAK5084622.1"/>
    </source>
</evidence>
<evidence type="ECO:0000256" key="5">
    <source>
        <dbReference type="SAM" id="Phobius"/>
    </source>
</evidence>
<accession>A0AAN7SYT3</accession>
<evidence type="ECO:0000256" key="3">
    <source>
        <dbReference type="ARBA" id="ARBA00022989"/>
    </source>
</evidence>
<dbReference type="Pfam" id="PF07690">
    <property type="entry name" value="MFS_1"/>
    <property type="match status" value="1"/>
</dbReference>
<comment type="caution">
    <text evidence="6">The sequence shown here is derived from an EMBL/GenBank/DDBJ whole genome shotgun (WGS) entry which is preliminary data.</text>
</comment>
<keyword evidence="2 5" id="KW-0812">Transmembrane</keyword>
<dbReference type="GO" id="GO:0005886">
    <property type="term" value="C:plasma membrane"/>
    <property type="evidence" value="ECO:0007669"/>
    <property type="project" value="TreeGrafter"/>
</dbReference>
<dbReference type="PANTHER" id="PTHR23502">
    <property type="entry name" value="MAJOR FACILITATOR SUPERFAMILY"/>
    <property type="match status" value="1"/>
</dbReference>
<evidence type="ECO:0000256" key="1">
    <source>
        <dbReference type="ARBA" id="ARBA00004141"/>
    </source>
</evidence>
<evidence type="ECO:0000313" key="7">
    <source>
        <dbReference type="Proteomes" id="UP001309876"/>
    </source>
</evidence>
<dbReference type="InterPro" id="IPR036259">
    <property type="entry name" value="MFS_trans_sf"/>
</dbReference>
<keyword evidence="3 5" id="KW-1133">Transmembrane helix</keyword>
<dbReference type="PANTHER" id="PTHR23502:SF134">
    <property type="entry name" value="MAJOR FACILITATOR SUPERFAMILY (MFS) PROFILE DOMAIN-CONTAINING PROTEIN-RELATED"/>
    <property type="match status" value="1"/>
</dbReference>
<keyword evidence="4 5" id="KW-0472">Membrane</keyword>
<dbReference type="AlphaFoldDB" id="A0AAN7SYT3"/>
<feature type="transmembrane region" description="Helical" evidence="5">
    <location>
        <begin position="126"/>
        <end position="152"/>
    </location>
</feature>
<name>A0AAN7SYT3_9EURO</name>
<dbReference type="EMBL" id="JAVRRJ010000005">
    <property type="protein sequence ID" value="KAK5084622.1"/>
    <property type="molecule type" value="Genomic_DNA"/>
</dbReference>